<protein>
    <recommendedName>
        <fullName evidence="2">GH18 domain-containing protein</fullName>
    </recommendedName>
</protein>
<comment type="caution">
    <text evidence="3">The sequence shown here is derived from an EMBL/GenBank/DDBJ whole genome shotgun (WGS) entry which is preliminary data.</text>
</comment>
<dbReference type="InterPro" id="IPR001223">
    <property type="entry name" value="Glyco_hydro18_cat"/>
</dbReference>
<evidence type="ECO:0000313" key="3">
    <source>
        <dbReference type="EMBL" id="VUC27877.1"/>
    </source>
</evidence>
<feature type="non-terminal residue" evidence="3">
    <location>
        <position position="1"/>
    </location>
</feature>
<accession>A0ABY6UB94</accession>
<evidence type="ECO:0000259" key="2">
    <source>
        <dbReference type="Pfam" id="PF00704"/>
    </source>
</evidence>
<reference evidence="3 4" key="1">
    <citation type="submission" date="2019-06" db="EMBL/GenBank/DDBJ databases">
        <authorList>
            <person name="Broberg M."/>
        </authorList>
    </citation>
    <scope>NUCLEOTIDE SEQUENCE [LARGE SCALE GENOMIC DNA]</scope>
</reference>
<name>A0ABY6UB94_BIOOC</name>
<dbReference type="Pfam" id="PF00704">
    <property type="entry name" value="Glyco_hydro_18"/>
    <property type="match status" value="1"/>
</dbReference>
<dbReference type="InterPro" id="IPR017853">
    <property type="entry name" value="GH"/>
</dbReference>
<dbReference type="Gene3D" id="3.20.20.80">
    <property type="entry name" value="Glycosidases"/>
    <property type="match status" value="1"/>
</dbReference>
<evidence type="ECO:0000313" key="4">
    <source>
        <dbReference type="Proteomes" id="UP000766486"/>
    </source>
</evidence>
<gene>
    <name evidence="3" type="ORF">CLO192961_LOCUS222410</name>
</gene>
<keyword evidence="4" id="KW-1185">Reference proteome</keyword>
<evidence type="ECO:0000256" key="1">
    <source>
        <dbReference type="SAM" id="MobiDB-lite"/>
    </source>
</evidence>
<organism evidence="3 4">
    <name type="scientific">Bionectria ochroleuca</name>
    <name type="common">Gliocladium roseum</name>
    <dbReference type="NCBI Taxonomy" id="29856"/>
    <lineage>
        <taxon>Eukaryota</taxon>
        <taxon>Fungi</taxon>
        <taxon>Dikarya</taxon>
        <taxon>Ascomycota</taxon>
        <taxon>Pezizomycotina</taxon>
        <taxon>Sordariomycetes</taxon>
        <taxon>Hypocreomycetidae</taxon>
        <taxon>Hypocreales</taxon>
        <taxon>Bionectriaceae</taxon>
        <taxon>Clonostachys</taxon>
    </lineage>
</organism>
<feature type="domain" description="GH18" evidence="2">
    <location>
        <begin position="22"/>
        <end position="79"/>
    </location>
</feature>
<feature type="compositionally biased region" description="Low complexity" evidence="1">
    <location>
        <begin position="97"/>
        <end position="120"/>
    </location>
</feature>
<sequence length="153" mass="16212">PGLSGAVTFETANWVQGSDFVNAVTNGQEDAEEGGQWYWDEAKSVYWTWDTPKLIARKFEEIVKAKGLGGAMAWSLAQDSHDWSHFKALQEGVKGLSSNTPSPSSSAVATPTGTPVSSSVVVTPTATPIITPTSTAIVSPTATPTSKCGRRRK</sequence>
<feature type="region of interest" description="Disordered" evidence="1">
    <location>
        <begin position="94"/>
        <end position="120"/>
    </location>
</feature>
<dbReference type="SUPFAM" id="SSF51445">
    <property type="entry name" value="(Trans)glycosidases"/>
    <property type="match status" value="1"/>
</dbReference>
<dbReference type="Proteomes" id="UP000766486">
    <property type="component" value="Unassembled WGS sequence"/>
</dbReference>
<proteinExistence type="predicted"/>
<dbReference type="EMBL" id="CABFNS010000777">
    <property type="protein sequence ID" value="VUC27877.1"/>
    <property type="molecule type" value="Genomic_DNA"/>
</dbReference>